<evidence type="ECO:0000256" key="1">
    <source>
        <dbReference type="SAM" id="MobiDB-lite"/>
    </source>
</evidence>
<protein>
    <submittedName>
        <fullName evidence="2">Uncharacterized protein</fullName>
    </submittedName>
</protein>
<sequence length="65" mass="6995">MGIDSFTPGMAAMAAPAVSPNGGATLEKGDSPRGSVTHTYKLPDGIRKHVWQELINRSFRTKILL</sequence>
<proteinExistence type="predicted"/>
<dbReference type="EMBL" id="VAFL01000001">
    <property type="protein sequence ID" value="TKW68826.1"/>
    <property type="molecule type" value="Genomic_DNA"/>
</dbReference>
<comment type="caution">
    <text evidence="2">The sequence shown here is derived from an EMBL/GenBank/DDBJ whole genome shotgun (WGS) entry which is preliminary data.</text>
</comment>
<evidence type="ECO:0000313" key="2">
    <source>
        <dbReference type="EMBL" id="TKW68826.1"/>
    </source>
</evidence>
<accession>A0A533IBL1</accession>
<reference evidence="2 3" key="1">
    <citation type="journal article" date="2017" name="Nat. Commun.">
        <title>In situ click chemistry generation of cyclooxygenase-2 inhibitors.</title>
        <authorList>
            <person name="Bhardwaj A."/>
            <person name="Kaur J."/>
            <person name="Wuest M."/>
            <person name="Wuest F."/>
        </authorList>
    </citation>
    <scope>NUCLEOTIDE SEQUENCE [LARGE SCALE GENOMIC DNA]</scope>
    <source>
        <strain evidence="2">S2_012_000_R3_94</strain>
    </source>
</reference>
<name>A0A533IBL1_PARDE</name>
<dbReference type="AlphaFoldDB" id="A0A533IBL1"/>
<feature type="region of interest" description="Disordered" evidence="1">
    <location>
        <begin position="17"/>
        <end position="39"/>
    </location>
</feature>
<evidence type="ECO:0000313" key="3">
    <source>
        <dbReference type="Proteomes" id="UP000315344"/>
    </source>
</evidence>
<organism evidence="2 3">
    <name type="scientific">Paracoccus denitrificans</name>
    <dbReference type="NCBI Taxonomy" id="266"/>
    <lineage>
        <taxon>Bacteria</taxon>
        <taxon>Pseudomonadati</taxon>
        <taxon>Pseudomonadota</taxon>
        <taxon>Alphaproteobacteria</taxon>
        <taxon>Rhodobacterales</taxon>
        <taxon>Paracoccaceae</taxon>
        <taxon>Paracoccus</taxon>
    </lineage>
</organism>
<gene>
    <name evidence="2" type="ORF">DI616_02195</name>
</gene>
<dbReference type="Proteomes" id="UP000315344">
    <property type="component" value="Unassembled WGS sequence"/>
</dbReference>